<dbReference type="Proteomes" id="UP000008281">
    <property type="component" value="Unassembled WGS sequence"/>
</dbReference>
<dbReference type="InParanoid" id="E3LXW7"/>
<accession>E3LXW7</accession>
<dbReference type="OrthoDB" id="10256906at2759"/>
<evidence type="ECO:0000313" key="2">
    <source>
        <dbReference type="Proteomes" id="UP000008281"/>
    </source>
</evidence>
<dbReference type="EMBL" id="DS268418">
    <property type="protein sequence ID" value="EFO84975.1"/>
    <property type="molecule type" value="Genomic_DNA"/>
</dbReference>
<dbReference type="CTD" id="9801533"/>
<evidence type="ECO:0000313" key="1">
    <source>
        <dbReference type="EMBL" id="EFO84975.1"/>
    </source>
</evidence>
<proteinExistence type="predicted"/>
<protein>
    <submittedName>
        <fullName evidence="1">Uncharacterized protein</fullName>
    </submittedName>
</protein>
<dbReference type="GeneID" id="9801533"/>
<dbReference type="RefSeq" id="XP_003111475.2">
    <property type="nucleotide sequence ID" value="XM_003111427.2"/>
</dbReference>
<name>E3LXW7_CAERE</name>
<sequence length="309" mass="35060">MNRRYNISLQFVPVLVINSKTSMLTTDILLEVELNRAAGPNITTVIESAHLSTEPLHSPNSEARVAVPLSKFPMESDLLSVLNLIWKLPLKGSLVKHRLHLDYTVKNQEPQLKYTFDDIVELTVPDVQFEICTQVLSQQPGAQLCRATSPCHFVISIRFLKESSCSLLVVLDADDRMWTLVERTKMVTVKDSGLGQLALTIIPVVAGYLPFPNVSIYECQLAVSQDSWKDKRTSGYIDMTTDKHPNRFASSLDPESSHFAENFAPIFTSLPTVHLPRLSYFPKNDQNDIINRKKNRNQKLKVKRDEKKR</sequence>
<gene>
    <name evidence="1" type="ORF">CRE_03723</name>
</gene>
<dbReference type="AlphaFoldDB" id="E3LXW7"/>
<dbReference type="STRING" id="31234.E3LXW7"/>
<dbReference type="eggNOG" id="KOG1931">
    <property type="taxonomic scope" value="Eukaryota"/>
</dbReference>
<reference evidence="1" key="1">
    <citation type="submission" date="2007-07" db="EMBL/GenBank/DDBJ databases">
        <title>PCAP assembly of the Caenorhabditis remanei genome.</title>
        <authorList>
            <consortium name="The Caenorhabditis remanei Sequencing Consortium"/>
            <person name="Wilson R.K."/>
        </authorList>
    </citation>
    <scope>NUCLEOTIDE SEQUENCE [LARGE SCALE GENOMIC DNA]</scope>
    <source>
        <strain evidence="1">PB4641</strain>
    </source>
</reference>
<organism evidence="2">
    <name type="scientific">Caenorhabditis remanei</name>
    <name type="common">Caenorhabditis vulgaris</name>
    <dbReference type="NCBI Taxonomy" id="31234"/>
    <lineage>
        <taxon>Eukaryota</taxon>
        <taxon>Metazoa</taxon>
        <taxon>Ecdysozoa</taxon>
        <taxon>Nematoda</taxon>
        <taxon>Chromadorea</taxon>
        <taxon>Rhabditida</taxon>
        <taxon>Rhabditina</taxon>
        <taxon>Rhabditomorpha</taxon>
        <taxon>Rhabditoidea</taxon>
        <taxon>Rhabditidae</taxon>
        <taxon>Peloderinae</taxon>
        <taxon>Caenorhabditis</taxon>
    </lineage>
</organism>
<dbReference type="HOGENOM" id="CLU_078339_0_0_1"/>
<dbReference type="KEGG" id="crq:GCK72_001137"/>
<dbReference type="OMA" id="YECHFAS"/>
<keyword evidence="2" id="KW-1185">Reference proteome</keyword>